<dbReference type="EMBL" id="FLUN01000001">
    <property type="protein sequence ID" value="SBW07635.1"/>
    <property type="molecule type" value="Genomic_DNA"/>
</dbReference>
<organism evidence="2">
    <name type="scientific">uncultured Eubacteriales bacterium</name>
    <dbReference type="NCBI Taxonomy" id="172733"/>
    <lineage>
        <taxon>Bacteria</taxon>
        <taxon>Bacillati</taxon>
        <taxon>Bacillota</taxon>
        <taxon>Clostridia</taxon>
        <taxon>Eubacteriales</taxon>
        <taxon>environmental samples</taxon>
    </lineage>
</organism>
<accession>A0A212K7Z9</accession>
<gene>
    <name evidence="2" type="ORF">KL86CLO1_12326</name>
</gene>
<evidence type="ECO:0000256" key="1">
    <source>
        <dbReference type="SAM" id="Phobius"/>
    </source>
</evidence>
<feature type="transmembrane region" description="Helical" evidence="1">
    <location>
        <begin position="6"/>
        <end position="26"/>
    </location>
</feature>
<evidence type="ECO:0000313" key="2">
    <source>
        <dbReference type="EMBL" id="SBW07635.1"/>
    </source>
</evidence>
<reference evidence="2" key="1">
    <citation type="submission" date="2016-04" db="EMBL/GenBank/DDBJ databases">
        <authorList>
            <person name="Evans L.H."/>
            <person name="Alamgir A."/>
            <person name="Owens N."/>
            <person name="Weber N.D."/>
            <person name="Virtaneva K."/>
            <person name="Barbian K."/>
            <person name="Babar A."/>
            <person name="Rosenke K."/>
        </authorList>
    </citation>
    <scope>NUCLEOTIDE SEQUENCE</scope>
    <source>
        <strain evidence="2">86</strain>
    </source>
</reference>
<dbReference type="AlphaFoldDB" id="A0A212K7Z9"/>
<keyword evidence="1" id="KW-0812">Transmembrane</keyword>
<name>A0A212K7Z9_9FIRM</name>
<proteinExistence type="predicted"/>
<keyword evidence="1" id="KW-0472">Membrane</keyword>
<sequence length="94" mass="10545">MEQLLIIAAIMIGTLAFFYLLIFKILGLRIISSNEEQWWRNGGVGRLVKDAMIVLNGETGYAPNCSAAVSSLRSRSCTNTKGVNRLRLTPFKYY</sequence>
<protein>
    <submittedName>
        <fullName evidence="2">Uncharacterized protein</fullName>
    </submittedName>
</protein>
<keyword evidence="1" id="KW-1133">Transmembrane helix</keyword>